<dbReference type="AlphaFoldDB" id="A0A3S0WIF5"/>
<feature type="domain" description="HTH lysR-type" evidence="5">
    <location>
        <begin position="14"/>
        <end position="71"/>
    </location>
</feature>
<dbReference type="SUPFAM" id="SSF46785">
    <property type="entry name" value="Winged helix' DNA-binding domain"/>
    <property type="match status" value="1"/>
</dbReference>
<evidence type="ECO:0000256" key="3">
    <source>
        <dbReference type="ARBA" id="ARBA00023125"/>
    </source>
</evidence>
<evidence type="ECO:0000313" key="7">
    <source>
        <dbReference type="Proteomes" id="UP000280346"/>
    </source>
</evidence>
<accession>A0A3S0WIF5</accession>
<dbReference type="Pfam" id="PF00126">
    <property type="entry name" value="HTH_1"/>
    <property type="match status" value="1"/>
</dbReference>
<dbReference type="FunFam" id="1.10.10.10:FF:000001">
    <property type="entry name" value="LysR family transcriptional regulator"/>
    <property type="match status" value="1"/>
</dbReference>
<dbReference type="SUPFAM" id="SSF53850">
    <property type="entry name" value="Periplasmic binding protein-like II"/>
    <property type="match status" value="1"/>
</dbReference>
<dbReference type="InterPro" id="IPR000847">
    <property type="entry name" value="LysR_HTH_N"/>
</dbReference>
<protein>
    <submittedName>
        <fullName evidence="6">LysR family transcriptional regulator</fullName>
    </submittedName>
</protein>
<dbReference type="InterPro" id="IPR036388">
    <property type="entry name" value="WH-like_DNA-bd_sf"/>
</dbReference>
<dbReference type="Pfam" id="PF03466">
    <property type="entry name" value="LysR_substrate"/>
    <property type="match status" value="1"/>
</dbReference>
<dbReference type="EMBL" id="RZIJ01000035">
    <property type="protein sequence ID" value="RUQ63087.1"/>
    <property type="molecule type" value="Genomic_DNA"/>
</dbReference>
<dbReference type="PROSITE" id="PS50931">
    <property type="entry name" value="HTH_LYSR"/>
    <property type="match status" value="1"/>
</dbReference>
<dbReference type="Gene3D" id="1.10.10.10">
    <property type="entry name" value="Winged helix-like DNA-binding domain superfamily/Winged helix DNA-binding domain"/>
    <property type="match status" value="1"/>
</dbReference>
<keyword evidence="7" id="KW-1185">Reference proteome</keyword>
<dbReference type="InterPro" id="IPR050950">
    <property type="entry name" value="HTH-type_LysR_regulators"/>
</dbReference>
<evidence type="ECO:0000256" key="1">
    <source>
        <dbReference type="ARBA" id="ARBA00009437"/>
    </source>
</evidence>
<dbReference type="PANTHER" id="PTHR30419:SF8">
    <property type="entry name" value="NITROGEN ASSIMILATION TRANSCRIPTIONAL ACTIVATOR-RELATED"/>
    <property type="match status" value="1"/>
</dbReference>
<dbReference type="Gene3D" id="3.40.190.10">
    <property type="entry name" value="Periplasmic binding protein-like II"/>
    <property type="match status" value="2"/>
</dbReference>
<keyword evidence="4" id="KW-0804">Transcription</keyword>
<reference evidence="6 7" key="1">
    <citation type="submission" date="2018-12" db="EMBL/GenBank/DDBJ databases">
        <authorList>
            <person name="Yang Y."/>
        </authorList>
    </citation>
    <scope>NUCLEOTIDE SEQUENCE [LARGE SCALE GENOMIC DNA]</scope>
    <source>
        <strain evidence="6 7">GSF71</strain>
    </source>
</reference>
<dbReference type="GO" id="GO:0003700">
    <property type="term" value="F:DNA-binding transcription factor activity"/>
    <property type="evidence" value="ECO:0007669"/>
    <property type="project" value="InterPro"/>
</dbReference>
<evidence type="ECO:0000256" key="2">
    <source>
        <dbReference type="ARBA" id="ARBA00023015"/>
    </source>
</evidence>
<keyword evidence="2" id="KW-0805">Transcription regulation</keyword>
<dbReference type="InterPro" id="IPR036390">
    <property type="entry name" value="WH_DNA-bd_sf"/>
</dbReference>
<dbReference type="PANTHER" id="PTHR30419">
    <property type="entry name" value="HTH-TYPE TRANSCRIPTIONAL REGULATOR YBHD"/>
    <property type="match status" value="1"/>
</dbReference>
<sequence>MPIGACPLREVMTLDSKQLMKFLAVVDHGSLGRAAQALNITQPALTRSVKELEAYLGVQLFLRQSTGMSLTKYGEMLERQARIVQTQLDHALDNIRALKSLEQTIVRVGVVSSASVVLLPDALSRMTSNYKNISFSVIEALEDDLTARLVNGDVDVAVAFRLPEGEDIERVATGFTHLGGTIVASSDHPFRGCPPVSLREVREKAWVLPPSGTRVRQEVADFFLANDLEPPVPRVETRSNLLMQTLVLHSNFITWFPQILLVSKEISIYPLVIKEDCKPQLRSFSIYRRKEKMLSSAATRLLYELKAELENR</sequence>
<keyword evidence="3" id="KW-0238">DNA-binding</keyword>
<comment type="similarity">
    <text evidence="1">Belongs to the LysR transcriptional regulatory family.</text>
</comment>
<dbReference type="InterPro" id="IPR005119">
    <property type="entry name" value="LysR_subst-bd"/>
</dbReference>
<evidence type="ECO:0000256" key="4">
    <source>
        <dbReference type="ARBA" id="ARBA00023163"/>
    </source>
</evidence>
<comment type="caution">
    <text evidence="6">The sequence shown here is derived from an EMBL/GenBank/DDBJ whole genome shotgun (WGS) entry which is preliminary data.</text>
</comment>
<organism evidence="6 7">
    <name type="scientific">Azospirillum doebereinerae</name>
    <dbReference type="NCBI Taxonomy" id="92933"/>
    <lineage>
        <taxon>Bacteria</taxon>
        <taxon>Pseudomonadati</taxon>
        <taxon>Pseudomonadota</taxon>
        <taxon>Alphaproteobacteria</taxon>
        <taxon>Rhodospirillales</taxon>
        <taxon>Azospirillaceae</taxon>
        <taxon>Azospirillum</taxon>
    </lineage>
</organism>
<gene>
    <name evidence="6" type="ORF">EJ913_28185</name>
</gene>
<dbReference type="GO" id="GO:0005829">
    <property type="term" value="C:cytosol"/>
    <property type="evidence" value="ECO:0007669"/>
    <property type="project" value="TreeGrafter"/>
</dbReference>
<evidence type="ECO:0000259" key="5">
    <source>
        <dbReference type="PROSITE" id="PS50931"/>
    </source>
</evidence>
<evidence type="ECO:0000313" key="6">
    <source>
        <dbReference type="EMBL" id="RUQ63087.1"/>
    </source>
</evidence>
<proteinExistence type="inferred from homology"/>
<dbReference type="Proteomes" id="UP000280346">
    <property type="component" value="Unassembled WGS sequence"/>
</dbReference>
<dbReference type="PRINTS" id="PR00039">
    <property type="entry name" value="HTHLYSR"/>
</dbReference>
<dbReference type="GO" id="GO:0003677">
    <property type="term" value="F:DNA binding"/>
    <property type="evidence" value="ECO:0007669"/>
    <property type="project" value="UniProtKB-KW"/>
</dbReference>
<dbReference type="OrthoDB" id="7840053at2"/>
<name>A0A3S0WIF5_9PROT</name>